<keyword evidence="2" id="KW-1185">Reference proteome</keyword>
<proteinExistence type="predicted"/>
<protein>
    <submittedName>
        <fullName evidence="1">Uncharacterized protein</fullName>
    </submittedName>
</protein>
<feature type="non-terminal residue" evidence="1">
    <location>
        <position position="1"/>
    </location>
</feature>
<accession>A0A1Q9BTH2</accession>
<dbReference type="EMBL" id="LSRX01004457">
    <property type="protein sequence ID" value="OLP73967.1"/>
    <property type="molecule type" value="Genomic_DNA"/>
</dbReference>
<comment type="caution">
    <text evidence="1">The sequence shown here is derived from an EMBL/GenBank/DDBJ whole genome shotgun (WGS) entry which is preliminary data.</text>
</comment>
<name>A0A1Q9BTH2_SYMMI</name>
<dbReference type="Proteomes" id="UP000186817">
    <property type="component" value="Unassembled WGS sequence"/>
</dbReference>
<gene>
    <name evidence="1" type="ORF">AK812_SmicGene46633</name>
</gene>
<sequence>ASTEDAISTLMSDLEPAAVDSSMLQSMRLQAAVSVYTRHV</sequence>
<reference evidence="1 2" key="1">
    <citation type="submission" date="2016-02" db="EMBL/GenBank/DDBJ databases">
        <title>Genome analysis of coral dinoflagellate symbionts highlights evolutionary adaptations to a symbiotic lifestyle.</title>
        <authorList>
            <person name="Aranda M."/>
            <person name="Li Y."/>
            <person name="Liew Y.J."/>
            <person name="Baumgarten S."/>
            <person name="Simakov O."/>
            <person name="Wilson M."/>
            <person name="Piel J."/>
            <person name="Ashoor H."/>
            <person name="Bougouffa S."/>
            <person name="Bajic V.B."/>
            <person name="Ryu T."/>
            <person name="Ravasi T."/>
            <person name="Bayer T."/>
            <person name="Micklem G."/>
            <person name="Kim H."/>
            <person name="Bhak J."/>
            <person name="Lajeunesse T.C."/>
            <person name="Voolstra C.R."/>
        </authorList>
    </citation>
    <scope>NUCLEOTIDE SEQUENCE [LARGE SCALE GENOMIC DNA]</scope>
    <source>
        <strain evidence="1 2">CCMP2467</strain>
    </source>
</reference>
<organism evidence="1 2">
    <name type="scientific">Symbiodinium microadriaticum</name>
    <name type="common">Dinoflagellate</name>
    <name type="synonym">Zooxanthella microadriatica</name>
    <dbReference type="NCBI Taxonomy" id="2951"/>
    <lineage>
        <taxon>Eukaryota</taxon>
        <taxon>Sar</taxon>
        <taxon>Alveolata</taxon>
        <taxon>Dinophyceae</taxon>
        <taxon>Suessiales</taxon>
        <taxon>Symbiodiniaceae</taxon>
        <taxon>Symbiodinium</taxon>
    </lineage>
</organism>
<dbReference type="AlphaFoldDB" id="A0A1Q9BTH2"/>
<evidence type="ECO:0000313" key="2">
    <source>
        <dbReference type="Proteomes" id="UP000186817"/>
    </source>
</evidence>
<evidence type="ECO:0000313" key="1">
    <source>
        <dbReference type="EMBL" id="OLP73967.1"/>
    </source>
</evidence>